<feature type="region of interest" description="Disordered" evidence="1">
    <location>
        <begin position="255"/>
        <end position="274"/>
    </location>
</feature>
<accession>A0A9N8HSB6</accession>
<dbReference type="InterPro" id="IPR036514">
    <property type="entry name" value="SGNH_hydro_sf"/>
</dbReference>
<dbReference type="PANTHER" id="PTHR30383">
    <property type="entry name" value="THIOESTERASE 1/PROTEASE 1/LYSOPHOSPHOLIPASE L1"/>
    <property type="match status" value="1"/>
</dbReference>
<dbReference type="AlphaFoldDB" id="A0A9N8HSB6"/>
<dbReference type="InterPro" id="IPR013830">
    <property type="entry name" value="SGNH_hydro"/>
</dbReference>
<comment type="caution">
    <text evidence="4">The sequence shown here is derived from an EMBL/GenBank/DDBJ whole genome shotgun (WGS) entry which is preliminary data.</text>
</comment>
<name>A0A9N8HSB6_9STRA</name>
<feature type="chain" id="PRO_5040263292" evidence="2">
    <location>
        <begin position="31"/>
        <end position="274"/>
    </location>
</feature>
<dbReference type="InterPro" id="IPR051532">
    <property type="entry name" value="Ester_Hydrolysis_Enzymes"/>
</dbReference>
<dbReference type="PANTHER" id="PTHR30383:SF5">
    <property type="entry name" value="SGNH HYDROLASE-TYPE ESTERASE DOMAIN-CONTAINING PROTEIN"/>
    <property type="match status" value="1"/>
</dbReference>
<dbReference type="OrthoDB" id="2119228at2759"/>
<organism evidence="4 5">
    <name type="scientific">Seminavis robusta</name>
    <dbReference type="NCBI Taxonomy" id="568900"/>
    <lineage>
        <taxon>Eukaryota</taxon>
        <taxon>Sar</taxon>
        <taxon>Stramenopiles</taxon>
        <taxon>Ochrophyta</taxon>
        <taxon>Bacillariophyta</taxon>
        <taxon>Bacillariophyceae</taxon>
        <taxon>Bacillariophycidae</taxon>
        <taxon>Naviculales</taxon>
        <taxon>Naviculaceae</taxon>
        <taxon>Seminavis</taxon>
    </lineage>
</organism>
<dbReference type="EMBL" id="CAICTM010001148">
    <property type="protein sequence ID" value="CAB9520963.1"/>
    <property type="molecule type" value="Genomic_DNA"/>
</dbReference>
<keyword evidence="5" id="KW-1185">Reference proteome</keyword>
<dbReference type="Proteomes" id="UP001153069">
    <property type="component" value="Unassembled WGS sequence"/>
</dbReference>
<sequence>MTLQLVLTRPLLFTAVAAVGFLCFGRGARAEKTIVVSCVGDSITSRGCASKPNMTYVAQLGRMLGSSYQVTNYGVSGTTMLKNGYCGNADLHCGGNCTYWKTKKYEEAMESQPDIVTIMLGTNDAKGCNWYGPPNGNPSGVEYHKAFVDMVHKFQALPSKPKVYLVTPPPLVNPPTHPDDPPPYNMTKQVLNEIIPKEQLPALLKETGATGIIDVWNALGGTTAYFNASMTCDGCHPKDPAMTIIARTIANAILSSSSPDDHPSQKSNQQEIAS</sequence>
<feature type="signal peptide" evidence="2">
    <location>
        <begin position="1"/>
        <end position="30"/>
    </location>
</feature>
<dbReference type="Gene3D" id="3.40.50.1110">
    <property type="entry name" value="SGNH hydrolase"/>
    <property type="match status" value="1"/>
</dbReference>
<evidence type="ECO:0000256" key="1">
    <source>
        <dbReference type="SAM" id="MobiDB-lite"/>
    </source>
</evidence>
<protein>
    <submittedName>
        <fullName evidence="4">Lipolytic protein G-D-S-L family</fullName>
    </submittedName>
</protein>
<dbReference type="SUPFAM" id="SSF52266">
    <property type="entry name" value="SGNH hydrolase"/>
    <property type="match status" value="1"/>
</dbReference>
<feature type="compositionally biased region" description="Polar residues" evidence="1">
    <location>
        <begin position="265"/>
        <end position="274"/>
    </location>
</feature>
<dbReference type="GO" id="GO:0004622">
    <property type="term" value="F:phosphatidylcholine lysophospholipase activity"/>
    <property type="evidence" value="ECO:0007669"/>
    <property type="project" value="TreeGrafter"/>
</dbReference>
<reference evidence="4" key="1">
    <citation type="submission" date="2020-06" db="EMBL/GenBank/DDBJ databases">
        <authorList>
            <consortium name="Plant Systems Biology data submission"/>
        </authorList>
    </citation>
    <scope>NUCLEOTIDE SEQUENCE</scope>
    <source>
        <strain evidence="4">D6</strain>
    </source>
</reference>
<gene>
    <name evidence="4" type="ORF">SEMRO_1150_G246670.1</name>
</gene>
<evidence type="ECO:0000313" key="5">
    <source>
        <dbReference type="Proteomes" id="UP001153069"/>
    </source>
</evidence>
<evidence type="ECO:0000259" key="3">
    <source>
        <dbReference type="Pfam" id="PF13472"/>
    </source>
</evidence>
<keyword evidence="2" id="KW-0732">Signal</keyword>
<dbReference type="Pfam" id="PF13472">
    <property type="entry name" value="Lipase_GDSL_2"/>
    <property type="match status" value="1"/>
</dbReference>
<feature type="domain" description="SGNH hydrolase-type esterase" evidence="3">
    <location>
        <begin position="38"/>
        <end position="239"/>
    </location>
</feature>
<proteinExistence type="predicted"/>
<evidence type="ECO:0000256" key="2">
    <source>
        <dbReference type="SAM" id="SignalP"/>
    </source>
</evidence>
<evidence type="ECO:0000313" key="4">
    <source>
        <dbReference type="EMBL" id="CAB9520963.1"/>
    </source>
</evidence>